<sequence length="185" mass="20840">MAGVELSNTEFLEVTNITQFPIDECQSIFGLAYEYSRPSDNIITQLCRMVNRDNKFSFYFNRNTIGAELTLCGIDESKFRGPLNYVNETQPFGRWRIPIENVSLQLGPNHTDVDSETTARVDISSDLITGPLKSIEAIYNVTNADIETTKVDCKDIPKLPSVTFEIGGKKYTLEGEDYTFKVGLM</sequence>
<dbReference type="EMBL" id="CAJVCH010183579">
    <property type="protein sequence ID" value="CAG7729746.1"/>
    <property type="molecule type" value="Genomic_DNA"/>
</dbReference>
<dbReference type="GO" id="GO:0004190">
    <property type="term" value="F:aspartic-type endopeptidase activity"/>
    <property type="evidence" value="ECO:0007669"/>
    <property type="project" value="InterPro"/>
</dbReference>
<keyword evidence="3" id="KW-1185">Reference proteome</keyword>
<dbReference type="AlphaFoldDB" id="A0A8J2KQJ7"/>
<evidence type="ECO:0000259" key="1">
    <source>
        <dbReference type="PROSITE" id="PS51767"/>
    </source>
</evidence>
<name>A0A8J2KQJ7_9HEXA</name>
<dbReference type="OrthoDB" id="771136at2759"/>
<dbReference type="InterPro" id="IPR033121">
    <property type="entry name" value="PEPTIDASE_A1"/>
</dbReference>
<comment type="caution">
    <text evidence="2">The sequence shown here is derived from an EMBL/GenBank/DDBJ whole genome shotgun (WGS) entry which is preliminary data.</text>
</comment>
<organism evidence="2 3">
    <name type="scientific">Allacma fusca</name>
    <dbReference type="NCBI Taxonomy" id="39272"/>
    <lineage>
        <taxon>Eukaryota</taxon>
        <taxon>Metazoa</taxon>
        <taxon>Ecdysozoa</taxon>
        <taxon>Arthropoda</taxon>
        <taxon>Hexapoda</taxon>
        <taxon>Collembola</taxon>
        <taxon>Symphypleona</taxon>
        <taxon>Sminthuridae</taxon>
        <taxon>Allacma</taxon>
    </lineage>
</organism>
<dbReference type="Proteomes" id="UP000708208">
    <property type="component" value="Unassembled WGS sequence"/>
</dbReference>
<dbReference type="PANTHER" id="PTHR47966:SF51">
    <property type="entry name" value="BETA-SITE APP-CLEAVING ENZYME, ISOFORM A-RELATED"/>
    <property type="match status" value="1"/>
</dbReference>
<proteinExistence type="predicted"/>
<dbReference type="Pfam" id="PF00026">
    <property type="entry name" value="Asp"/>
    <property type="match status" value="1"/>
</dbReference>
<feature type="domain" description="Peptidase A1" evidence="1">
    <location>
        <begin position="1"/>
        <end position="185"/>
    </location>
</feature>
<evidence type="ECO:0000313" key="3">
    <source>
        <dbReference type="Proteomes" id="UP000708208"/>
    </source>
</evidence>
<reference evidence="2" key="1">
    <citation type="submission" date="2021-06" db="EMBL/GenBank/DDBJ databases">
        <authorList>
            <person name="Hodson N. C."/>
            <person name="Mongue J. A."/>
            <person name="Jaron S. K."/>
        </authorList>
    </citation>
    <scope>NUCLEOTIDE SEQUENCE</scope>
</reference>
<accession>A0A8J2KQJ7</accession>
<dbReference type="InterPro" id="IPR001461">
    <property type="entry name" value="Aspartic_peptidase_A1"/>
</dbReference>
<gene>
    <name evidence="2" type="ORF">AFUS01_LOCUS18439</name>
</gene>
<protein>
    <recommendedName>
        <fullName evidence="1">Peptidase A1 domain-containing protein</fullName>
    </recommendedName>
</protein>
<dbReference type="GO" id="GO:0006508">
    <property type="term" value="P:proteolysis"/>
    <property type="evidence" value="ECO:0007669"/>
    <property type="project" value="InterPro"/>
</dbReference>
<dbReference type="PANTHER" id="PTHR47966">
    <property type="entry name" value="BETA-SITE APP-CLEAVING ENZYME, ISOFORM A-RELATED"/>
    <property type="match status" value="1"/>
</dbReference>
<evidence type="ECO:0000313" key="2">
    <source>
        <dbReference type="EMBL" id="CAG7729746.1"/>
    </source>
</evidence>
<dbReference type="PROSITE" id="PS51767">
    <property type="entry name" value="PEPTIDASE_A1"/>
    <property type="match status" value="1"/>
</dbReference>